<name>A0A4C1UE23_EUMVA</name>
<keyword evidence="3" id="KW-1185">Reference proteome</keyword>
<evidence type="ECO:0000256" key="1">
    <source>
        <dbReference type="SAM" id="MobiDB-lite"/>
    </source>
</evidence>
<sequence>MGSRSRAEFGFRMNNFAKETIVFEVGVSEKNSLEYLLKIHELTALATADDPPPPRSRPVPLPISQARHADSSLPHRTAPFRHELALKL</sequence>
<feature type="region of interest" description="Disordered" evidence="1">
    <location>
        <begin position="46"/>
        <end position="78"/>
    </location>
</feature>
<proteinExistence type="predicted"/>
<feature type="compositionally biased region" description="Pro residues" evidence="1">
    <location>
        <begin position="50"/>
        <end position="61"/>
    </location>
</feature>
<dbReference type="AlphaFoldDB" id="A0A4C1UE23"/>
<gene>
    <name evidence="2" type="ORF">EVAR_19254_1</name>
</gene>
<evidence type="ECO:0000313" key="2">
    <source>
        <dbReference type="EMBL" id="GBP24380.1"/>
    </source>
</evidence>
<dbReference type="Proteomes" id="UP000299102">
    <property type="component" value="Unassembled WGS sequence"/>
</dbReference>
<accession>A0A4C1UE23</accession>
<organism evidence="2 3">
    <name type="scientific">Eumeta variegata</name>
    <name type="common">Bagworm moth</name>
    <name type="synonym">Eumeta japonica</name>
    <dbReference type="NCBI Taxonomy" id="151549"/>
    <lineage>
        <taxon>Eukaryota</taxon>
        <taxon>Metazoa</taxon>
        <taxon>Ecdysozoa</taxon>
        <taxon>Arthropoda</taxon>
        <taxon>Hexapoda</taxon>
        <taxon>Insecta</taxon>
        <taxon>Pterygota</taxon>
        <taxon>Neoptera</taxon>
        <taxon>Endopterygota</taxon>
        <taxon>Lepidoptera</taxon>
        <taxon>Glossata</taxon>
        <taxon>Ditrysia</taxon>
        <taxon>Tineoidea</taxon>
        <taxon>Psychidae</taxon>
        <taxon>Oiketicinae</taxon>
        <taxon>Eumeta</taxon>
    </lineage>
</organism>
<evidence type="ECO:0000313" key="3">
    <source>
        <dbReference type="Proteomes" id="UP000299102"/>
    </source>
</evidence>
<comment type="caution">
    <text evidence="2">The sequence shown here is derived from an EMBL/GenBank/DDBJ whole genome shotgun (WGS) entry which is preliminary data.</text>
</comment>
<dbReference type="EMBL" id="BGZK01000161">
    <property type="protein sequence ID" value="GBP24380.1"/>
    <property type="molecule type" value="Genomic_DNA"/>
</dbReference>
<protein>
    <submittedName>
        <fullName evidence="2">Uncharacterized protein</fullName>
    </submittedName>
</protein>
<reference evidence="2 3" key="1">
    <citation type="journal article" date="2019" name="Commun. Biol.">
        <title>The bagworm genome reveals a unique fibroin gene that provides high tensile strength.</title>
        <authorList>
            <person name="Kono N."/>
            <person name="Nakamura H."/>
            <person name="Ohtoshi R."/>
            <person name="Tomita M."/>
            <person name="Numata K."/>
            <person name="Arakawa K."/>
        </authorList>
    </citation>
    <scope>NUCLEOTIDE SEQUENCE [LARGE SCALE GENOMIC DNA]</scope>
</reference>